<dbReference type="GO" id="GO:0051213">
    <property type="term" value="F:dioxygenase activity"/>
    <property type="evidence" value="ECO:0007669"/>
    <property type="project" value="UniProtKB-KW"/>
</dbReference>
<keyword evidence="2" id="KW-0479">Metal-binding</keyword>
<comment type="similarity">
    <text evidence="1">Belongs to the cysteine dioxygenase family.</text>
</comment>
<dbReference type="PANTHER" id="PTHR12918">
    <property type="entry name" value="CYSTEINE DIOXYGENASE"/>
    <property type="match status" value="1"/>
</dbReference>
<evidence type="ECO:0000256" key="5">
    <source>
        <dbReference type="ARBA" id="ARBA00023004"/>
    </source>
</evidence>
<evidence type="ECO:0000256" key="4">
    <source>
        <dbReference type="ARBA" id="ARBA00023002"/>
    </source>
</evidence>
<keyword evidence="3 7" id="KW-0223">Dioxygenase</keyword>
<dbReference type="EMBL" id="BAABFR010000005">
    <property type="protein sequence ID" value="GAA4384826.1"/>
    <property type="molecule type" value="Genomic_DNA"/>
</dbReference>
<comment type="caution">
    <text evidence="7">The sequence shown here is derived from an EMBL/GenBank/DDBJ whole genome shotgun (WGS) entry which is preliminary data.</text>
</comment>
<evidence type="ECO:0000256" key="2">
    <source>
        <dbReference type="ARBA" id="ARBA00022723"/>
    </source>
</evidence>
<proteinExistence type="inferred from homology"/>
<evidence type="ECO:0000256" key="6">
    <source>
        <dbReference type="SAM" id="MobiDB-lite"/>
    </source>
</evidence>
<keyword evidence="5" id="KW-0408">Iron</keyword>
<dbReference type="SUPFAM" id="SSF51182">
    <property type="entry name" value="RmlC-like cupins"/>
    <property type="match status" value="1"/>
</dbReference>
<protein>
    <submittedName>
        <fullName evidence="7">Cysteine dioxygenase family protein</fullName>
    </submittedName>
</protein>
<dbReference type="Gene3D" id="2.60.120.10">
    <property type="entry name" value="Jelly Rolls"/>
    <property type="match status" value="1"/>
</dbReference>
<keyword evidence="4" id="KW-0560">Oxidoreductase</keyword>
<gene>
    <name evidence="7" type="ORF">GCM10023147_05810</name>
</gene>
<dbReference type="RefSeq" id="WP_344990557.1">
    <property type="nucleotide sequence ID" value="NZ_BAABFR010000005.1"/>
</dbReference>
<reference evidence="8" key="1">
    <citation type="journal article" date="2019" name="Int. J. Syst. Evol. Microbiol.">
        <title>The Global Catalogue of Microorganisms (GCM) 10K type strain sequencing project: providing services to taxonomists for standard genome sequencing and annotation.</title>
        <authorList>
            <consortium name="The Broad Institute Genomics Platform"/>
            <consortium name="The Broad Institute Genome Sequencing Center for Infectious Disease"/>
            <person name="Wu L."/>
            <person name="Ma J."/>
        </authorList>
    </citation>
    <scope>NUCLEOTIDE SEQUENCE [LARGE SCALE GENOMIC DNA]</scope>
    <source>
        <strain evidence="8">JCM 17688</strain>
    </source>
</reference>
<dbReference type="InterPro" id="IPR014710">
    <property type="entry name" value="RmlC-like_jellyroll"/>
</dbReference>
<evidence type="ECO:0000313" key="8">
    <source>
        <dbReference type="Proteomes" id="UP001500635"/>
    </source>
</evidence>
<dbReference type="InterPro" id="IPR011051">
    <property type="entry name" value="RmlC_Cupin_sf"/>
</dbReference>
<dbReference type="InterPro" id="IPR010300">
    <property type="entry name" value="CDO_1"/>
</dbReference>
<evidence type="ECO:0000256" key="3">
    <source>
        <dbReference type="ARBA" id="ARBA00022964"/>
    </source>
</evidence>
<organism evidence="7 8">
    <name type="scientific">Tsukamurella soli</name>
    <dbReference type="NCBI Taxonomy" id="644556"/>
    <lineage>
        <taxon>Bacteria</taxon>
        <taxon>Bacillati</taxon>
        <taxon>Actinomycetota</taxon>
        <taxon>Actinomycetes</taxon>
        <taxon>Mycobacteriales</taxon>
        <taxon>Tsukamurellaceae</taxon>
        <taxon>Tsukamurella</taxon>
    </lineage>
</organism>
<dbReference type="Pfam" id="PF05995">
    <property type="entry name" value="CDO_I"/>
    <property type="match status" value="1"/>
</dbReference>
<feature type="compositionally biased region" description="Polar residues" evidence="6">
    <location>
        <begin position="127"/>
        <end position="145"/>
    </location>
</feature>
<sequence>MTSVFAPTSLTTTDLLRLTGEFADDVRAGRRRGPDVWPRTERWAERLHSDDDVDVWLISWVPERSTELHDHAGSLGALTVVSGSLRELSWRGTRMCTRRIDEGGRAAFPLGWVHDVARHPAALDSATPDSATPDSATPDSATLDSATLGRAGDTASALPPTLSVHAYSPPLTAMSYYELKAGRLRRTRSELTTIPEA</sequence>
<accession>A0ABP8J4C8</accession>
<keyword evidence="8" id="KW-1185">Reference proteome</keyword>
<evidence type="ECO:0000256" key="1">
    <source>
        <dbReference type="ARBA" id="ARBA00006622"/>
    </source>
</evidence>
<evidence type="ECO:0000313" key="7">
    <source>
        <dbReference type="EMBL" id="GAA4384826.1"/>
    </source>
</evidence>
<name>A0ABP8J4C8_9ACTN</name>
<feature type="region of interest" description="Disordered" evidence="6">
    <location>
        <begin position="123"/>
        <end position="167"/>
    </location>
</feature>
<dbReference type="PANTHER" id="PTHR12918:SF1">
    <property type="entry name" value="CYSTEINE DIOXYGENASE TYPE 1"/>
    <property type="match status" value="1"/>
</dbReference>
<dbReference type="Proteomes" id="UP001500635">
    <property type="component" value="Unassembled WGS sequence"/>
</dbReference>